<keyword evidence="2" id="KW-1185">Reference proteome</keyword>
<organism evidence="1 2">
    <name type="scientific">Portunus trituberculatus</name>
    <name type="common">Swimming crab</name>
    <name type="synonym">Neptunus trituberculatus</name>
    <dbReference type="NCBI Taxonomy" id="210409"/>
    <lineage>
        <taxon>Eukaryota</taxon>
        <taxon>Metazoa</taxon>
        <taxon>Ecdysozoa</taxon>
        <taxon>Arthropoda</taxon>
        <taxon>Crustacea</taxon>
        <taxon>Multicrustacea</taxon>
        <taxon>Malacostraca</taxon>
        <taxon>Eumalacostraca</taxon>
        <taxon>Eucarida</taxon>
        <taxon>Decapoda</taxon>
        <taxon>Pleocyemata</taxon>
        <taxon>Brachyura</taxon>
        <taxon>Eubrachyura</taxon>
        <taxon>Portunoidea</taxon>
        <taxon>Portunidae</taxon>
        <taxon>Portuninae</taxon>
        <taxon>Portunus</taxon>
    </lineage>
</organism>
<sequence length="87" mass="9401">MTVKNDWEREMAASSLHLVRSYVREGGRAGGLAGWRAGGWACGGGVGRGRLEASGLSLKEGNKFITIHVFSESLTHCFVVIFETFAI</sequence>
<reference evidence="1 2" key="1">
    <citation type="submission" date="2019-05" db="EMBL/GenBank/DDBJ databases">
        <title>Another draft genome of Portunus trituberculatus and its Hox gene families provides insights of decapod evolution.</title>
        <authorList>
            <person name="Jeong J.-H."/>
            <person name="Song I."/>
            <person name="Kim S."/>
            <person name="Choi T."/>
            <person name="Kim D."/>
            <person name="Ryu S."/>
            <person name="Kim W."/>
        </authorList>
    </citation>
    <scope>NUCLEOTIDE SEQUENCE [LARGE SCALE GENOMIC DNA]</scope>
    <source>
        <tissue evidence="1">Muscle</tissue>
    </source>
</reference>
<name>A0A5B7EFN6_PORTR</name>
<evidence type="ECO:0000313" key="1">
    <source>
        <dbReference type="EMBL" id="MPC32016.1"/>
    </source>
</evidence>
<dbReference type="AlphaFoldDB" id="A0A5B7EFN6"/>
<comment type="caution">
    <text evidence="1">The sequence shown here is derived from an EMBL/GenBank/DDBJ whole genome shotgun (WGS) entry which is preliminary data.</text>
</comment>
<dbReference type="EMBL" id="VSRR010002545">
    <property type="protein sequence ID" value="MPC32016.1"/>
    <property type="molecule type" value="Genomic_DNA"/>
</dbReference>
<evidence type="ECO:0000313" key="2">
    <source>
        <dbReference type="Proteomes" id="UP000324222"/>
    </source>
</evidence>
<proteinExistence type="predicted"/>
<dbReference type="Proteomes" id="UP000324222">
    <property type="component" value="Unassembled WGS sequence"/>
</dbReference>
<accession>A0A5B7EFN6</accession>
<gene>
    <name evidence="1" type="ORF">E2C01_025318</name>
</gene>
<protein>
    <submittedName>
        <fullName evidence="1">Uncharacterized protein</fullName>
    </submittedName>
</protein>